<evidence type="ECO:0000313" key="9">
    <source>
        <dbReference type="Proteomes" id="UP000774617"/>
    </source>
</evidence>
<reference evidence="8 9" key="1">
    <citation type="journal article" date="2021" name="Nat. Commun.">
        <title>Genetic determinants of endophytism in the Arabidopsis root mycobiome.</title>
        <authorList>
            <person name="Mesny F."/>
            <person name="Miyauchi S."/>
            <person name="Thiergart T."/>
            <person name="Pickel B."/>
            <person name="Atanasova L."/>
            <person name="Karlsson M."/>
            <person name="Huettel B."/>
            <person name="Barry K.W."/>
            <person name="Haridas S."/>
            <person name="Chen C."/>
            <person name="Bauer D."/>
            <person name="Andreopoulos W."/>
            <person name="Pangilinan J."/>
            <person name="LaButti K."/>
            <person name="Riley R."/>
            <person name="Lipzen A."/>
            <person name="Clum A."/>
            <person name="Drula E."/>
            <person name="Henrissat B."/>
            <person name="Kohler A."/>
            <person name="Grigoriev I.V."/>
            <person name="Martin F.M."/>
            <person name="Hacquard S."/>
        </authorList>
    </citation>
    <scope>NUCLEOTIDE SEQUENCE [LARGE SCALE GENOMIC DNA]</scope>
    <source>
        <strain evidence="8 9">MPI-SDFR-AT-0080</strain>
    </source>
</reference>
<keyword evidence="9" id="KW-1185">Reference proteome</keyword>
<dbReference type="PANTHER" id="PTHR33048:SF47">
    <property type="entry name" value="INTEGRAL MEMBRANE PROTEIN-RELATED"/>
    <property type="match status" value="1"/>
</dbReference>
<dbReference type="EMBL" id="JAGTJR010000073">
    <property type="protein sequence ID" value="KAH7017922.1"/>
    <property type="molecule type" value="Genomic_DNA"/>
</dbReference>
<feature type="transmembrane region" description="Helical" evidence="6">
    <location>
        <begin position="113"/>
        <end position="132"/>
    </location>
</feature>
<keyword evidence="2 6" id="KW-0812">Transmembrane</keyword>
<evidence type="ECO:0000256" key="6">
    <source>
        <dbReference type="SAM" id="Phobius"/>
    </source>
</evidence>
<evidence type="ECO:0000259" key="7">
    <source>
        <dbReference type="Pfam" id="PF20684"/>
    </source>
</evidence>
<accession>A0ABQ8FRL5</accession>
<evidence type="ECO:0000256" key="4">
    <source>
        <dbReference type="ARBA" id="ARBA00023136"/>
    </source>
</evidence>
<name>A0ABQ8FRL5_9PEZI</name>
<comment type="subcellular location">
    <subcellularLocation>
        <location evidence="1">Membrane</location>
        <topology evidence="1">Multi-pass membrane protein</topology>
    </subcellularLocation>
</comment>
<gene>
    <name evidence="8" type="ORF">B0J12DRAFT_688678</name>
</gene>
<comment type="similarity">
    <text evidence="5">Belongs to the SAT4 family.</text>
</comment>
<feature type="transmembrane region" description="Helical" evidence="6">
    <location>
        <begin position="6"/>
        <end position="26"/>
    </location>
</feature>
<dbReference type="InterPro" id="IPR052337">
    <property type="entry name" value="SAT4-like"/>
</dbReference>
<dbReference type="Proteomes" id="UP000774617">
    <property type="component" value="Unassembled WGS sequence"/>
</dbReference>
<keyword evidence="4 6" id="KW-0472">Membrane</keyword>
<evidence type="ECO:0000256" key="3">
    <source>
        <dbReference type="ARBA" id="ARBA00022989"/>
    </source>
</evidence>
<dbReference type="Pfam" id="PF20684">
    <property type="entry name" value="Fung_rhodopsin"/>
    <property type="match status" value="1"/>
</dbReference>
<comment type="caution">
    <text evidence="8">The sequence shown here is derived from an EMBL/GenBank/DDBJ whole genome shotgun (WGS) entry which is preliminary data.</text>
</comment>
<feature type="transmembrane region" description="Helical" evidence="6">
    <location>
        <begin position="162"/>
        <end position="184"/>
    </location>
</feature>
<feature type="transmembrane region" description="Helical" evidence="6">
    <location>
        <begin position="196"/>
        <end position="216"/>
    </location>
</feature>
<keyword evidence="3 6" id="KW-1133">Transmembrane helix</keyword>
<evidence type="ECO:0000256" key="1">
    <source>
        <dbReference type="ARBA" id="ARBA00004141"/>
    </source>
</evidence>
<feature type="transmembrane region" description="Helical" evidence="6">
    <location>
        <begin position="33"/>
        <end position="54"/>
    </location>
</feature>
<dbReference type="InterPro" id="IPR049326">
    <property type="entry name" value="Rhodopsin_dom_fungi"/>
</dbReference>
<evidence type="ECO:0000256" key="5">
    <source>
        <dbReference type="ARBA" id="ARBA00038359"/>
    </source>
</evidence>
<organism evidence="8 9">
    <name type="scientific">Macrophomina phaseolina</name>
    <dbReference type="NCBI Taxonomy" id="35725"/>
    <lineage>
        <taxon>Eukaryota</taxon>
        <taxon>Fungi</taxon>
        <taxon>Dikarya</taxon>
        <taxon>Ascomycota</taxon>
        <taxon>Pezizomycotina</taxon>
        <taxon>Dothideomycetes</taxon>
        <taxon>Dothideomycetes incertae sedis</taxon>
        <taxon>Botryosphaeriales</taxon>
        <taxon>Botryosphaeriaceae</taxon>
        <taxon>Macrophomina</taxon>
    </lineage>
</organism>
<feature type="transmembrane region" description="Helical" evidence="6">
    <location>
        <begin position="74"/>
        <end position="92"/>
    </location>
</feature>
<feature type="transmembrane region" description="Helical" evidence="6">
    <location>
        <begin position="228"/>
        <end position="248"/>
    </location>
</feature>
<evidence type="ECO:0000256" key="2">
    <source>
        <dbReference type="ARBA" id="ARBA00022692"/>
    </source>
</evidence>
<evidence type="ECO:0000313" key="8">
    <source>
        <dbReference type="EMBL" id="KAH7017922.1"/>
    </source>
</evidence>
<sequence>MVDEGLVAVGVGLAISIAMFALRFYLRVIKGRCFTLLDFSLTFALAMEICFGAVQVKQYTLISAVQTPQNLVTLSKFTFANTFFYIACLWGVKLSVALLHNQVTSRIAYLHIWAVRTLYLVIFTWIVVYITYPLGCIPTSRKWEAPLGHVKACPPILKSWDFWLHLALHLSTDIWLCILPFPALMQIRERRLRVGVCAVYGLAVVSTIVSIVRAVLLGIQTESSLKHLSVLTMVEVTTIIVIGCLPGVSSTFTRGYVYHQNSTNQKSGKATRRLHNYYSRNPFSQLREVDREESYTKSSIELVPQAHATVLEEASMGGAASEASGEML</sequence>
<dbReference type="PANTHER" id="PTHR33048">
    <property type="entry name" value="PTH11-LIKE INTEGRAL MEMBRANE PROTEIN (AFU_ORTHOLOGUE AFUA_5G11245)"/>
    <property type="match status" value="1"/>
</dbReference>
<proteinExistence type="inferred from homology"/>
<protein>
    <recommendedName>
        <fullName evidence="7">Rhodopsin domain-containing protein</fullName>
    </recommendedName>
</protein>
<feature type="domain" description="Rhodopsin" evidence="7">
    <location>
        <begin position="22"/>
        <end position="253"/>
    </location>
</feature>